<dbReference type="PANTHER" id="PTHR37941">
    <property type="entry name" value="FUMARASE E-RELATED"/>
    <property type="match status" value="1"/>
</dbReference>
<dbReference type="Proteomes" id="UP000013042">
    <property type="component" value="Unassembled WGS sequence"/>
</dbReference>
<dbReference type="AlphaFoldDB" id="N6YTZ3"/>
<accession>N6YTZ3</accession>
<evidence type="ECO:0000313" key="1">
    <source>
        <dbReference type="EMBL" id="ENO85857.1"/>
    </source>
</evidence>
<organism evidence="1 2">
    <name type="scientific">Thauera aminoaromatica S2</name>
    <dbReference type="NCBI Taxonomy" id="1234381"/>
    <lineage>
        <taxon>Bacteria</taxon>
        <taxon>Pseudomonadati</taxon>
        <taxon>Pseudomonadota</taxon>
        <taxon>Betaproteobacteria</taxon>
        <taxon>Rhodocyclales</taxon>
        <taxon>Zoogloeaceae</taxon>
        <taxon>Thauera</taxon>
    </lineage>
</organism>
<gene>
    <name evidence="1" type="ORF">C665_09145</name>
</gene>
<dbReference type="Gene3D" id="1.20.120.330">
    <property type="entry name" value="Nucleotidyltransferases domain 2"/>
    <property type="match status" value="1"/>
</dbReference>
<reference evidence="1 2" key="1">
    <citation type="submission" date="2012-09" db="EMBL/GenBank/DDBJ databases">
        <title>Draft Genome Sequences of 6 Strains from Genus Thauera.</title>
        <authorList>
            <person name="Liu B."/>
            <person name="Shapleigh J.P."/>
            <person name="Frostegard A.H."/>
        </authorList>
    </citation>
    <scope>NUCLEOTIDE SEQUENCE [LARGE SCALE GENOMIC DNA]</scope>
    <source>
        <strain evidence="1 2">S2</strain>
    </source>
</reference>
<dbReference type="InterPro" id="IPR038026">
    <property type="entry name" value="MtlR-like_sf"/>
</dbReference>
<dbReference type="RefSeq" id="WP_004306158.1">
    <property type="nucleotide sequence ID" value="NZ_AMXD01000045.1"/>
</dbReference>
<dbReference type="PANTHER" id="PTHR37941:SF1">
    <property type="entry name" value="FUMARASE E-RELATED"/>
    <property type="match status" value="1"/>
</dbReference>
<dbReference type="GO" id="GO:0045892">
    <property type="term" value="P:negative regulation of DNA-templated transcription"/>
    <property type="evidence" value="ECO:0007669"/>
    <property type="project" value="TreeGrafter"/>
</dbReference>
<name>N6YTZ3_THASP</name>
<sequence length="252" mass="28486">MTEDIFEQLNSLNVRLHALNEQGLVLTLAAFADDSLRDLLFAYMFKNTATKKLISGYDAPLGTFSAKINAAFALGLITQGQYSDLNHIRTIRNMFSHTWGQIAFENIDVEKHILALNFSNLHLEFPATLREKLETSASSLLLELKVAISRIAKERDNPIPIGSRIYAGMPGEPESNFDLCISRLGEINQAFETATGEQKRFLVHAKKIWTEKCLRVIAHSSEARKDLYLFKLLEHVSPEEAKFSYLYEGYPS</sequence>
<protein>
    <submittedName>
        <fullName evidence="1">Uncharacterized protein</fullName>
    </submittedName>
</protein>
<dbReference type="EMBL" id="AMXD01000045">
    <property type="protein sequence ID" value="ENO85857.1"/>
    <property type="molecule type" value="Genomic_DNA"/>
</dbReference>
<dbReference type="InterPro" id="IPR007761">
    <property type="entry name" value="MtlR-like"/>
</dbReference>
<comment type="caution">
    <text evidence="1">The sequence shown here is derived from an EMBL/GenBank/DDBJ whole genome shotgun (WGS) entry which is preliminary data.</text>
</comment>
<proteinExistence type="predicted"/>
<evidence type="ECO:0000313" key="2">
    <source>
        <dbReference type="Proteomes" id="UP000013042"/>
    </source>
</evidence>
<dbReference type="SUPFAM" id="SSF158668">
    <property type="entry name" value="MtlR-like"/>
    <property type="match status" value="1"/>
</dbReference>